<sequence>MMMKHEINRILHEELFNGINCMSEYVDSELYDDYQFCLLEFDNEEITIEELKALSENPSVKLFNRHLKAMMIIVDFNGVLFNRYKKYFEFFKLNTFTCNSNIRFMSKIHMSSQMINKVNLDLDDVPLGIEMNKFIDYLRSKAPINELHYLERINNMLFLMYKHSQICSRIE</sequence>
<evidence type="ECO:0000313" key="1">
    <source>
        <dbReference type="EMBL" id="QAB47311.1"/>
    </source>
</evidence>
<organism evidence="1 2">
    <name type="scientific">Emaravirus cordylinae</name>
    <dbReference type="NCBI Taxonomy" id="2099567"/>
    <lineage>
        <taxon>Viruses</taxon>
        <taxon>Riboviria</taxon>
        <taxon>Orthornavirae</taxon>
        <taxon>Negarnaviricota</taxon>
        <taxon>Polyploviricotina</taxon>
        <taxon>Bunyaviricetes</taxon>
        <taxon>Elliovirales</taxon>
        <taxon>Fimoviridae</taxon>
        <taxon>Emaravirus</taxon>
    </lineage>
</organism>
<dbReference type="RefSeq" id="YP_010088069.1">
    <property type="nucleotide sequence ID" value="NC_055645.1"/>
</dbReference>
<dbReference type="InterPro" id="IPR049105">
    <property type="entry name" value="ABC_C"/>
</dbReference>
<evidence type="ECO:0000313" key="2">
    <source>
        <dbReference type="Proteomes" id="UP000675993"/>
    </source>
</evidence>
<reference evidence="1" key="1">
    <citation type="submission" date="2018-04" db="EMBL/GenBank/DDBJ databases">
        <title>Ti ringspot-associated virus: a novel Emaravirus infecting Cordyline fruticosa with five RNA segments associated with ti ringspot disease.</title>
        <authorList>
            <person name="Olmedo Velarde A."/>
            <person name="Park A."/>
            <person name="Melzer M.J."/>
        </authorList>
    </citation>
    <scope>NUCLEOTIDE SEQUENCE</scope>
    <source>
        <strain evidence="1">UH_Manoa</strain>
    </source>
</reference>
<dbReference type="Pfam" id="PF21709">
    <property type="entry name" value="ABC_C"/>
    <property type="match status" value="1"/>
</dbReference>
<proteinExistence type="predicted"/>
<protein>
    <submittedName>
        <fullName evidence="1">Uncharacterized protein</fullName>
    </submittedName>
</protein>
<accession>A0A513PVW6</accession>
<dbReference type="GeneID" id="65246869"/>
<keyword evidence="2" id="KW-1185">Reference proteome</keyword>
<name>A0A513PVW6_9VIRU</name>
<gene>
    <name evidence="1" type="primary">p5</name>
</gene>
<dbReference type="KEGG" id="vg:65246869"/>
<dbReference type="EMBL" id="MH223639">
    <property type="protein sequence ID" value="QAB47311.1"/>
    <property type="molecule type" value="Genomic_RNA"/>
</dbReference>
<dbReference type="Proteomes" id="UP000675993">
    <property type="component" value="Genome"/>
</dbReference>